<dbReference type="EMBL" id="UINC01205366">
    <property type="protein sequence ID" value="SVE26507.1"/>
    <property type="molecule type" value="Genomic_DNA"/>
</dbReference>
<organism evidence="1">
    <name type="scientific">marine metagenome</name>
    <dbReference type="NCBI Taxonomy" id="408172"/>
    <lineage>
        <taxon>unclassified sequences</taxon>
        <taxon>metagenomes</taxon>
        <taxon>ecological metagenomes</taxon>
    </lineage>
</organism>
<name>A0A383C251_9ZZZZ</name>
<feature type="non-terminal residue" evidence="1">
    <location>
        <position position="145"/>
    </location>
</feature>
<reference evidence="1" key="1">
    <citation type="submission" date="2018-05" db="EMBL/GenBank/DDBJ databases">
        <authorList>
            <person name="Lanie J.A."/>
            <person name="Ng W.-L."/>
            <person name="Kazmierczak K.M."/>
            <person name="Andrzejewski T.M."/>
            <person name="Davidsen T.M."/>
            <person name="Wayne K.J."/>
            <person name="Tettelin H."/>
            <person name="Glass J.I."/>
            <person name="Rusch D."/>
            <person name="Podicherti R."/>
            <person name="Tsui H.-C.T."/>
            <person name="Winkler M.E."/>
        </authorList>
    </citation>
    <scope>NUCLEOTIDE SEQUENCE</scope>
</reference>
<accession>A0A383C251</accession>
<proteinExistence type="predicted"/>
<dbReference type="AlphaFoldDB" id="A0A383C251"/>
<evidence type="ECO:0000313" key="1">
    <source>
        <dbReference type="EMBL" id="SVE26507.1"/>
    </source>
</evidence>
<sequence>MVETWNDTKLKVNTMIDADEQGTIDESLRVVCGHLIATGDAKPDMQEQMTKSLKEVLRGQNGYPWRRGGGGILSATALSVVDSICAEAASSFATAFDECGEGIRALLTPHGKSKKNSYSDGGDYGQYVAKSIRKNATQLFKEGVW</sequence>
<protein>
    <submittedName>
        <fullName evidence="1">Uncharacterized protein</fullName>
    </submittedName>
</protein>
<gene>
    <name evidence="1" type="ORF">METZ01_LOCUS479361</name>
</gene>